<comment type="caution">
    <text evidence="3">The sequence shown here is derived from an EMBL/GenBank/DDBJ whole genome shotgun (WGS) entry which is preliminary data.</text>
</comment>
<proteinExistence type="predicted"/>
<gene>
    <name evidence="3" type="ORF">C2845_PM07G01570</name>
</gene>
<dbReference type="Pfam" id="PF03469">
    <property type="entry name" value="XH"/>
    <property type="match status" value="1"/>
</dbReference>
<feature type="compositionally biased region" description="Basic and acidic residues" evidence="1">
    <location>
        <begin position="166"/>
        <end position="178"/>
    </location>
</feature>
<dbReference type="OrthoDB" id="1892195at2759"/>
<sequence>MASSSSAGAADLAGGEGEVGGLGDQSVRGSGVVQPVALGGDQDPGEMPQGMDFTMKLNEELKAKVQGFHKDVFEEMTFKHAAIRIKMMGQLNEKPFEDACRWKYGKTDDEYKFRAVELISVWQGQLKDPSWHPFRIVEDANGKTKQVVDDVDGKLRRLRDEYGDDVRDADADRDERAQRQRRLPGARALELRRRAEGDGEGGSGRACQAAQVEETPAQLISILKSVGDYCRSADYKGDRPG</sequence>
<evidence type="ECO:0000313" key="3">
    <source>
        <dbReference type="EMBL" id="RLN24095.1"/>
    </source>
</evidence>
<protein>
    <submittedName>
        <fullName evidence="3">Factor of DNA methylation 1-like</fullName>
    </submittedName>
</protein>
<evidence type="ECO:0000313" key="4">
    <source>
        <dbReference type="Proteomes" id="UP000275267"/>
    </source>
</evidence>
<feature type="domain" description="Factor of DNA methylation 1-5/IDN2" evidence="2">
    <location>
        <begin position="86"/>
        <end position="169"/>
    </location>
</feature>
<dbReference type="InterPro" id="IPR045177">
    <property type="entry name" value="FDM1-5/IDN2"/>
</dbReference>
<accession>A0A3L6SPM6</accession>
<feature type="region of interest" description="Disordered" evidence="1">
    <location>
        <begin position="166"/>
        <end position="209"/>
    </location>
</feature>
<reference evidence="4" key="1">
    <citation type="journal article" date="2019" name="Nat. Commun.">
        <title>The genome of broomcorn millet.</title>
        <authorList>
            <person name="Zou C."/>
            <person name="Miki D."/>
            <person name="Li D."/>
            <person name="Tang Q."/>
            <person name="Xiao L."/>
            <person name="Rajput S."/>
            <person name="Deng P."/>
            <person name="Jia W."/>
            <person name="Huang R."/>
            <person name="Zhang M."/>
            <person name="Sun Y."/>
            <person name="Hu J."/>
            <person name="Fu X."/>
            <person name="Schnable P.S."/>
            <person name="Li F."/>
            <person name="Zhang H."/>
            <person name="Feng B."/>
            <person name="Zhu X."/>
            <person name="Liu R."/>
            <person name="Schnable J.C."/>
            <person name="Zhu J.-K."/>
            <person name="Zhang H."/>
        </authorList>
    </citation>
    <scope>NUCLEOTIDE SEQUENCE [LARGE SCALE GENOMIC DNA]</scope>
</reference>
<dbReference type="AlphaFoldDB" id="A0A3L6SPM6"/>
<dbReference type="STRING" id="4540.A0A3L6SPM6"/>
<dbReference type="PANTHER" id="PTHR21596">
    <property type="entry name" value="RIBONUCLEASE P SUBUNIT P38"/>
    <property type="match status" value="1"/>
</dbReference>
<dbReference type="GO" id="GO:0080188">
    <property type="term" value="P:gene silencing by siRNA-directed DNA methylation"/>
    <property type="evidence" value="ECO:0007669"/>
    <property type="project" value="InterPro"/>
</dbReference>
<feature type="region of interest" description="Disordered" evidence="1">
    <location>
        <begin position="1"/>
        <end position="49"/>
    </location>
</feature>
<organism evidence="3 4">
    <name type="scientific">Panicum miliaceum</name>
    <name type="common">Proso millet</name>
    <name type="synonym">Broomcorn millet</name>
    <dbReference type="NCBI Taxonomy" id="4540"/>
    <lineage>
        <taxon>Eukaryota</taxon>
        <taxon>Viridiplantae</taxon>
        <taxon>Streptophyta</taxon>
        <taxon>Embryophyta</taxon>
        <taxon>Tracheophyta</taxon>
        <taxon>Spermatophyta</taxon>
        <taxon>Magnoliopsida</taxon>
        <taxon>Liliopsida</taxon>
        <taxon>Poales</taxon>
        <taxon>Poaceae</taxon>
        <taxon>PACMAD clade</taxon>
        <taxon>Panicoideae</taxon>
        <taxon>Panicodae</taxon>
        <taxon>Paniceae</taxon>
        <taxon>Panicinae</taxon>
        <taxon>Panicum</taxon>
        <taxon>Panicum sect. Panicum</taxon>
    </lineage>
</organism>
<feature type="compositionally biased region" description="Low complexity" evidence="1">
    <location>
        <begin position="1"/>
        <end position="13"/>
    </location>
</feature>
<dbReference type="Proteomes" id="UP000275267">
    <property type="component" value="Unassembled WGS sequence"/>
</dbReference>
<dbReference type="EMBL" id="PQIB02000004">
    <property type="protein sequence ID" value="RLN24095.1"/>
    <property type="molecule type" value="Genomic_DNA"/>
</dbReference>
<keyword evidence="4" id="KW-1185">Reference proteome</keyword>
<name>A0A3L6SPM6_PANMI</name>
<feature type="compositionally biased region" description="Gly residues" evidence="1">
    <location>
        <begin position="14"/>
        <end position="23"/>
    </location>
</feature>
<dbReference type="PANTHER" id="PTHR21596:SF51">
    <property type="entry name" value="OS01G0147700 PROTEIN"/>
    <property type="match status" value="1"/>
</dbReference>
<evidence type="ECO:0000259" key="2">
    <source>
        <dbReference type="Pfam" id="PF03469"/>
    </source>
</evidence>
<dbReference type="InterPro" id="IPR005379">
    <property type="entry name" value="FDM1-5/IDN2_XH"/>
</dbReference>
<evidence type="ECO:0000256" key="1">
    <source>
        <dbReference type="SAM" id="MobiDB-lite"/>
    </source>
</evidence>